<keyword evidence="3" id="KW-1185">Reference proteome</keyword>
<dbReference type="Proteomes" id="UP001595075">
    <property type="component" value="Unassembled WGS sequence"/>
</dbReference>
<organism evidence="2 3">
    <name type="scientific">Oculimacula yallundae</name>
    <dbReference type="NCBI Taxonomy" id="86028"/>
    <lineage>
        <taxon>Eukaryota</taxon>
        <taxon>Fungi</taxon>
        <taxon>Dikarya</taxon>
        <taxon>Ascomycota</taxon>
        <taxon>Pezizomycotina</taxon>
        <taxon>Leotiomycetes</taxon>
        <taxon>Helotiales</taxon>
        <taxon>Ploettnerulaceae</taxon>
        <taxon>Oculimacula</taxon>
    </lineage>
</organism>
<accession>A0ABR4BZM2</accession>
<sequence length="343" mass="38333">MSKPLNYRLESTAGIIRLRTRNRCACGIWGYESCTAKLVSKPSIDTSDAKKNRIRKSVSSRPFKRLATIPVLSVCGSIDFLLILIPSPPSWNTPDPSFHIIHVEIFNVPVHEQRLLVARVQKRVAMASYNIKDILRQRAEYSVQTAIDANAAILQLGWFPPRNFPINFNRRKWSETARVLNKETLRTPTVVKNDIDMGTDTDSESELDIPGYSLPGDKPKLIRQMPTPVTSRSSPVIISAESTASGSVGVVAAGDEGGKRKRSDGNDDNTVPINNDAPPSKKKKVIIIMLIDGEIPPMTRELLGRRQARQVMNRADIILRVDGEVPEFILMMLRHRRAMDSCN</sequence>
<evidence type="ECO:0000256" key="1">
    <source>
        <dbReference type="SAM" id="MobiDB-lite"/>
    </source>
</evidence>
<gene>
    <name evidence="2" type="ORF">VTL71DRAFT_6176</name>
</gene>
<evidence type="ECO:0000313" key="2">
    <source>
        <dbReference type="EMBL" id="KAL2063104.1"/>
    </source>
</evidence>
<protein>
    <submittedName>
        <fullName evidence="2">Uncharacterized protein</fullName>
    </submittedName>
</protein>
<feature type="region of interest" description="Disordered" evidence="1">
    <location>
        <begin position="193"/>
        <end position="233"/>
    </location>
</feature>
<feature type="compositionally biased region" description="Acidic residues" evidence="1">
    <location>
        <begin position="197"/>
        <end position="207"/>
    </location>
</feature>
<feature type="region of interest" description="Disordered" evidence="1">
    <location>
        <begin position="248"/>
        <end position="278"/>
    </location>
</feature>
<name>A0ABR4BZM2_9HELO</name>
<comment type="caution">
    <text evidence="2">The sequence shown here is derived from an EMBL/GenBank/DDBJ whole genome shotgun (WGS) entry which is preliminary data.</text>
</comment>
<dbReference type="EMBL" id="JAZHXI010000016">
    <property type="protein sequence ID" value="KAL2063104.1"/>
    <property type="molecule type" value="Genomic_DNA"/>
</dbReference>
<evidence type="ECO:0000313" key="3">
    <source>
        <dbReference type="Proteomes" id="UP001595075"/>
    </source>
</evidence>
<proteinExistence type="predicted"/>
<reference evidence="2 3" key="1">
    <citation type="journal article" date="2024" name="Commun. Biol.">
        <title>Comparative genomic analysis of thermophilic fungi reveals convergent evolutionary adaptations and gene losses.</title>
        <authorList>
            <person name="Steindorff A.S."/>
            <person name="Aguilar-Pontes M.V."/>
            <person name="Robinson A.J."/>
            <person name="Andreopoulos B."/>
            <person name="LaButti K."/>
            <person name="Kuo A."/>
            <person name="Mondo S."/>
            <person name="Riley R."/>
            <person name="Otillar R."/>
            <person name="Haridas S."/>
            <person name="Lipzen A."/>
            <person name="Grimwood J."/>
            <person name="Schmutz J."/>
            <person name="Clum A."/>
            <person name="Reid I.D."/>
            <person name="Moisan M.C."/>
            <person name="Butler G."/>
            <person name="Nguyen T.T.M."/>
            <person name="Dewar K."/>
            <person name="Conant G."/>
            <person name="Drula E."/>
            <person name="Henrissat B."/>
            <person name="Hansel C."/>
            <person name="Singer S."/>
            <person name="Hutchinson M.I."/>
            <person name="de Vries R.P."/>
            <person name="Natvig D.O."/>
            <person name="Powell A.J."/>
            <person name="Tsang A."/>
            <person name="Grigoriev I.V."/>
        </authorList>
    </citation>
    <scope>NUCLEOTIDE SEQUENCE [LARGE SCALE GENOMIC DNA]</scope>
    <source>
        <strain evidence="2 3">CBS 494.80</strain>
    </source>
</reference>